<protein>
    <recommendedName>
        <fullName evidence="7">NACHT domain-containing protein</fullName>
    </recommendedName>
</protein>
<evidence type="ECO:0000313" key="6">
    <source>
        <dbReference type="Proteomes" id="UP001370758"/>
    </source>
</evidence>
<evidence type="ECO:0000313" key="5">
    <source>
        <dbReference type="EMBL" id="KAK6501920.1"/>
    </source>
</evidence>
<dbReference type="InterPro" id="IPR027417">
    <property type="entry name" value="P-loop_NTPase"/>
</dbReference>
<dbReference type="InterPro" id="IPR056884">
    <property type="entry name" value="NPHP3-like_N"/>
</dbReference>
<evidence type="ECO:0008006" key="7">
    <source>
        <dbReference type="Google" id="ProtNLM"/>
    </source>
</evidence>
<evidence type="ECO:0000256" key="2">
    <source>
        <dbReference type="SAM" id="MobiDB-lite"/>
    </source>
</evidence>
<reference evidence="5 6" key="1">
    <citation type="submission" date="2023-08" db="EMBL/GenBank/DDBJ databases">
        <authorList>
            <person name="Palmer J.M."/>
        </authorList>
    </citation>
    <scope>NUCLEOTIDE SEQUENCE [LARGE SCALE GENOMIC DNA]</scope>
    <source>
        <strain evidence="5 6">TWF481</strain>
    </source>
</reference>
<dbReference type="SUPFAM" id="SSF48403">
    <property type="entry name" value="Ankyrin repeat"/>
    <property type="match status" value="1"/>
</dbReference>
<proteinExistence type="predicted"/>
<feature type="compositionally biased region" description="Acidic residues" evidence="2">
    <location>
        <begin position="1632"/>
        <end position="1644"/>
    </location>
</feature>
<feature type="region of interest" description="Disordered" evidence="2">
    <location>
        <begin position="1624"/>
        <end position="1644"/>
    </location>
</feature>
<keyword evidence="1" id="KW-0677">Repeat</keyword>
<evidence type="ECO:0000259" key="4">
    <source>
        <dbReference type="Pfam" id="PF24883"/>
    </source>
</evidence>
<dbReference type="Proteomes" id="UP001370758">
    <property type="component" value="Unassembled WGS sequence"/>
</dbReference>
<name>A0AAV9W6I6_9PEZI</name>
<dbReference type="Pfam" id="PF23397">
    <property type="entry name" value="DUF7104"/>
    <property type="match status" value="6"/>
</dbReference>
<dbReference type="Gene3D" id="3.40.50.300">
    <property type="entry name" value="P-loop containing nucleotide triphosphate hydrolases"/>
    <property type="match status" value="1"/>
</dbReference>
<feature type="domain" description="GPI inositol-deacylase winged helix" evidence="3">
    <location>
        <begin position="660"/>
        <end position="743"/>
    </location>
</feature>
<dbReference type="InterPro" id="IPR036770">
    <property type="entry name" value="Ankyrin_rpt-contain_sf"/>
</dbReference>
<dbReference type="Pfam" id="PF24883">
    <property type="entry name" value="NPHP3_N"/>
    <property type="match status" value="1"/>
</dbReference>
<dbReference type="Gene3D" id="1.25.40.20">
    <property type="entry name" value="Ankyrin repeat-containing domain"/>
    <property type="match status" value="2"/>
</dbReference>
<dbReference type="InterPro" id="IPR055530">
    <property type="entry name" value="DUF7104"/>
</dbReference>
<dbReference type="InterPro" id="IPR054471">
    <property type="entry name" value="GPIID_WHD"/>
</dbReference>
<dbReference type="SUPFAM" id="SSF52540">
    <property type="entry name" value="P-loop containing nucleoside triphosphate hydrolases"/>
    <property type="match status" value="1"/>
</dbReference>
<gene>
    <name evidence="5" type="ORF">TWF481_009739</name>
</gene>
<comment type="caution">
    <text evidence="5">The sequence shown here is derived from an EMBL/GenBank/DDBJ whole genome shotgun (WGS) entry which is preliminary data.</text>
</comment>
<feature type="domain" description="Nephrocystin 3-like N-terminal" evidence="4">
    <location>
        <begin position="376"/>
        <end position="539"/>
    </location>
</feature>
<evidence type="ECO:0000256" key="1">
    <source>
        <dbReference type="ARBA" id="ARBA00022737"/>
    </source>
</evidence>
<evidence type="ECO:0000259" key="3">
    <source>
        <dbReference type="Pfam" id="PF22939"/>
    </source>
</evidence>
<keyword evidence="6" id="KW-1185">Reference proteome</keyword>
<organism evidence="5 6">
    <name type="scientific">Arthrobotrys musiformis</name>
    <dbReference type="NCBI Taxonomy" id="47236"/>
    <lineage>
        <taxon>Eukaryota</taxon>
        <taxon>Fungi</taxon>
        <taxon>Dikarya</taxon>
        <taxon>Ascomycota</taxon>
        <taxon>Pezizomycotina</taxon>
        <taxon>Orbiliomycetes</taxon>
        <taxon>Orbiliales</taxon>
        <taxon>Orbiliaceae</taxon>
        <taxon>Arthrobotrys</taxon>
    </lineage>
</organism>
<dbReference type="EMBL" id="JAVHJL010000006">
    <property type="protein sequence ID" value="KAK6501920.1"/>
    <property type="molecule type" value="Genomic_DNA"/>
</dbReference>
<dbReference type="PANTHER" id="PTHR10039">
    <property type="entry name" value="AMELOGENIN"/>
    <property type="match status" value="1"/>
</dbReference>
<dbReference type="PANTHER" id="PTHR10039:SF15">
    <property type="entry name" value="NACHT DOMAIN-CONTAINING PROTEIN"/>
    <property type="match status" value="1"/>
</dbReference>
<dbReference type="Pfam" id="PF22939">
    <property type="entry name" value="WHD_GPIID"/>
    <property type="match status" value="1"/>
</dbReference>
<accession>A0AAV9W6I6</accession>
<sequence>MAPSLVLNFSWSARMRLLAILFLPAVCCGAYALVSQRIRRRRIGRPDGIVMLYPGEGDDLDIVAVHGLGANPETTWTVRHSKSQSNRATVGSSRIGELEEGLGRINWLRDEGFLRTDFKRCRVLSFAYNADWLLDATVDTAKNRGHQLLRKLNEFRERTKCLDLLLGIEADTLEAYCRANRSNSATPGDETSPDEYLDISQKTAGIIFLGTPHEGSEASWIAGWLAKLTSFSGSDAVLLSLLEHHSSQLSDLRDEFSEAVASPAQDSRLKLYSFFETKKSYPYGIPLGVIVGRDSATLERGISVPISKDHSGLNKCKSRDDILYKEICTAIRGIRDASKQRILRNDKVLRWIGGSDYHGYISQHKLIRMKLHRYGGLGTWLLKSPQFGSWENNSSDAWPVFWLRGGVGTGKSCLSSQVIEWFRQHHLREEQHLAYYYCSENVGSDDVLRSLVLQLALSADATTVDRLVADIYDSGNRSKQLEIDTETYKLLEKLVNRHTKVVIVVDGLDECKEPLRLLQVLHDIQVASNQKLKLFLSSRMHIKVEEKFRNFNGVIINEGITSEDMARYIDLEVRHSENRLLNGAYPDLENRLSQALTDNSQGMFRWVELQLAIFFSEDHPFEEVEDVEREISSLEARMAPIPSLNAAYHTLYIRHRPAAQSVVKNVFRWLLCSIRPLTSAELTAAVLLSQECIRAQEGPSTTLDGITESKILRLCSNFVVLENQSKVFQFAHFSVREYLLSEDDFVLSTCHSIAAETCLWHIYERGAIYDALENYTYYAWIRHCSSAGSDNRKKGHLRQLLEHFCRHHSEDLEDRWLEEIWREMANWRFDGGQKVYGCTRKSPGALFIACAYNLEDVVKYFLQNVGKNEISTLKKTEALEMACGNDSYDVVRFLINEDQGAKITEDVLKAAVMDSSKDIMLLVLDGCDNSLLTYQVIRSAIQSRKGADALRLIKARFGGRLLPIDYDILDEVFKRRDSSDQMLNVILDQENFPRHAMSHVLKMAAYSWGPAASLLEILKRFPNSIITEDILEGAAGNQYEGHSAMEVLLKYAPEVKITEPVLRAAVYNNTIGPEILELLFKRLGGKFIIPPRIVQLALENYNSRERVVHFLLEHHSEISLEITEGVVSRTAANSSIGREVIPLLLRHIPGIPITEDVLMAAASNEASALEILETLLRFSQTAEISPRVLSAAVANESHAVELIELLLKRPHVVNMITDEVMKAAASNEWCGDEVVKILLVHSRCLRITSPIIEAAAANWRRGGRVLRQLFEHDPEVQITDHVMETAARVGGVGGMRVLLCRRAGKIPETWLKAAAENPRYLEYMYGGSDYDDFIEGYNNSEALGPLVRMAFHMHMIEFLLAHDQSLQIPETVMRSATCSKNHTDWYASPVPFLLRSGRTVEIAEDILVLAAGNRGQSTDLTSLLSYDIDIPVTERVLVTALGNENILSDTVELLLKRSGMPITHEMLKIVASTDHRSGRFGCETDDRHLMKFLFEYQHGLEITEDILEIAAANARSTKEIFDFLLDKKKESVRITETILIVAARNPSMQILESILGSGEAITISDAVLVGAAGNQGQEGFAILVLLLKQLEDLSVTKEMIEAAEQNKIYGSSMLWKLCFYPRRGGGEGEEQHEYEEEAEGKEEK</sequence>